<dbReference type="SUPFAM" id="SSF55874">
    <property type="entry name" value="ATPase domain of HSP90 chaperone/DNA topoisomerase II/histidine kinase"/>
    <property type="match status" value="1"/>
</dbReference>
<dbReference type="PANTHER" id="PTHR24421:SF10">
    <property type="entry name" value="NITRATE_NITRITE SENSOR PROTEIN NARQ"/>
    <property type="match status" value="1"/>
</dbReference>
<dbReference type="EMBL" id="BAAANF010000003">
    <property type="protein sequence ID" value="GAA1670740.1"/>
    <property type="molecule type" value="Genomic_DNA"/>
</dbReference>
<dbReference type="PANTHER" id="PTHR24421">
    <property type="entry name" value="NITRATE/NITRITE SENSOR PROTEIN NARX-RELATED"/>
    <property type="match status" value="1"/>
</dbReference>
<comment type="catalytic activity">
    <reaction evidence="1">
        <text>ATP + protein L-histidine = ADP + protein N-phospho-L-histidine.</text>
        <dbReference type="EC" id="2.7.13.3"/>
    </reaction>
</comment>
<dbReference type="Pfam" id="PF07730">
    <property type="entry name" value="HisKA_3"/>
    <property type="match status" value="1"/>
</dbReference>
<dbReference type="Gene3D" id="3.30.565.10">
    <property type="entry name" value="Histidine kinase-like ATPase, C-terminal domain"/>
    <property type="match status" value="1"/>
</dbReference>
<evidence type="ECO:0000256" key="2">
    <source>
        <dbReference type="ARBA" id="ARBA00012438"/>
    </source>
</evidence>
<keyword evidence="8" id="KW-0902">Two-component regulatory system</keyword>
<evidence type="ECO:0000256" key="4">
    <source>
        <dbReference type="ARBA" id="ARBA00022679"/>
    </source>
</evidence>
<feature type="domain" description="Histidine kinase/HSP90-like ATPase" evidence="10">
    <location>
        <begin position="295"/>
        <end position="382"/>
    </location>
</feature>
<dbReference type="InterPro" id="IPR003594">
    <property type="entry name" value="HATPase_dom"/>
</dbReference>
<evidence type="ECO:0000256" key="5">
    <source>
        <dbReference type="ARBA" id="ARBA00022741"/>
    </source>
</evidence>
<keyword evidence="9" id="KW-0812">Transmembrane</keyword>
<keyword evidence="7" id="KW-0067">ATP-binding</keyword>
<proteinExistence type="predicted"/>
<dbReference type="GO" id="GO:0016301">
    <property type="term" value="F:kinase activity"/>
    <property type="evidence" value="ECO:0007669"/>
    <property type="project" value="UniProtKB-KW"/>
</dbReference>
<evidence type="ECO:0000313" key="12">
    <source>
        <dbReference type="EMBL" id="GAA1670740.1"/>
    </source>
</evidence>
<evidence type="ECO:0000256" key="7">
    <source>
        <dbReference type="ARBA" id="ARBA00022840"/>
    </source>
</evidence>
<keyword evidence="6 12" id="KW-0418">Kinase</keyword>
<sequence>METEDCPPTGRRLAWGPWMVVAIGLLTALTIVGRMADPSHPRRVVLDIAVGVASTALMVLLPRRPVPTALGMAFLVMLSPAGTPASTAATIGIALRMPQRTAIAVTAVQIVAHLVQGAWRPVAGLPFFWFAVLDVAVHAALLGWGLWTQARQQLFDSLLDRARRAEAEQGRRVAEARTLERTKMAREMHDVLAHRLSLLATYAGALEYRPDSSPEKLAQAAGVIRTGVHQALDELREVISVLRDTEIEEGPGGRPQPTFGDVQGLVEESRAAGTTVVYDEQVADAMSLPPATGRTAYRIVQEGLTNARKHAAGHPVTVTVTGQPGIGLRIELTNPGSNGVPLAPGSGTGLVGLTERVQLAGGTLDHQREPGGGFRLAASLPWPT</sequence>
<dbReference type="InterPro" id="IPR011712">
    <property type="entry name" value="Sig_transdc_His_kin_sub3_dim/P"/>
</dbReference>
<dbReference type="EC" id="2.7.13.3" evidence="2"/>
<evidence type="ECO:0000259" key="11">
    <source>
        <dbReference type="Pfam" id="PF07730"/>
    </source>
</evidence>
<dbReference type="RefSeq" id="WP_344146118.1">
    <property type="nucleotide sequence ID" value="NZ_BAAANF010000003.1"/>
</dbReference>
<feature type="transmembrane region" description="Helical" evidence="9">
    <location>
        <begin position="73"/>
        <end position="95"/>
    </location>
</feature>
<organism evidence="12 13">
    <name type="scientific">Kribbella yunnanensis</name>
    <dbReference type="NCBI Taxonomy" id="190194"/>
    <lineage>
        <taxon>Bacteria</taxon>
        <taxon>Bacillati</taxon>
        <taxon>Actinomycetota</taxon>
        <taxon>Actinomycetes</taxon>
        <taxon>Propionibacteriales</taxon>
        <taxon>Kribbellaceae</taxon>
        <taxon>Kribbella</taxon>
    </lineage>
</organism>
<dbReference type="InterPro" id="IPR036890">
    <property type="entry name" value="HATPase_C_sf"/>
</dbReference>
<evidence type="ECO:0000256" key="9">
    <source>
        <dbReference type="SAM" id="Phobius"/>
    </source>
</evidence>
<keyword evidence="13" id="KW-1185">Reference proteome</keyword>
<keyword evidence="5" id="KW-0547">Nucleotide-binding</keyword>
<evidence type="ECO:0000256" key="3">
    <source>
        <dbReference type="ARBA" id="ARBA00022553"/>
    </source>
</evidence>
<dbReference type="InterPro" id="IPR050482">
    <property type="entry name" value="Sensor_HK_TwoCompSys"/>
</dbReference>
<evidence type="ECO:0000259" key="10">
    <source>
        <dbReference type="Pfam" id="PF02518"/>
    </source>
</evidence>
<comment type="caution">
    <text evidence="12">The sequence shown here is derived from an EMBL/GenBank/DDBJ whole genome shotgun (WGS) entry which is preliminary data.</text>
</comment>
<dbReference type="Proteomes" id="UP001500280">
    <property type="component" value="Unassembled WGS sequence"/>
</dbReference>
<feature type="transmembrane region" description="Helical" evidence="9">
    <location>
        <begin position="125"/>
        <end position="147"/>
    </location>
</feature>
<evidence type="ECO:0000256" key="1">
    <source>
        <dbReference type="ARBA" id="ARBA00000085"/>
    </source>
</evidence>
<feature type="transmembrane region" description="Helical" evidence="9">
    <location>
        <begin position="44"/>
        <end position="61"/>
    </location>
</feature>
<evidence type="ECO:0000256" key="8">
    <source>
        <dbReference type="ARBA" id="ARBA00023012"/>
    </source>
</evidence>
<feature type="domain" description="Signal transduction histidine kinase subgroup 3 dimerisation and phosphoacceptor" evidence="11">
    <location>
        <begin position="180"/>
        <end position="245"/>
    </location>
</feature>
<evidence type="ECO:0000313" key="13">
    <source>
        <dbReference type="Proteomes" id="UP001500280"/>
    </source>
</evidence>
<accession>A0ABP4SF60</accession>
<keyword evidence="3" id="KW-0597">Phosphoprotein</keyword>
<keyword evidence="9" id="KW-1133">Transmembrane helix</keyword>
<protein>
    <recommendedName>
        <fullName evidence="2">histidine kinase</fullName>
        <ecNumber evidence="2">2.7.13.3</ecNumber>
    </recommendedName>
</protein>
<feature type="transmembrane region" description="Helical" evidence="9">
    <location>
        <begin position="15"/>
        <end position="32"/>
    </location>
</feature>
<dbReference type="Gene3D" id="1.20.5.1930">
    <property type="match status" value="1"/>
</dbReference>
<name>A0ABP4SF60_9ACTN</name>
<dbReference type="Pfam" id="PF02518">
    <property type="entry name" value="HATPase_c"/>
    <property type="match status" value="1"/>
</dbReference>
<reference evidence="13" key="1">
    <citation type="journal article" date="2019" name="Int. J. Syst. Evol. Microbiol.">
        <title>The Global Catalogue of Microorganisms (GCM) 10K type strain sequencing project: providing services to taxonomists for standard genome sequencing and annotation.</title>
        <authorList>
            <consortium name="The Broad Institute Genomics Platform"/>
            <consortium name="The Broad Institute Genome Sequencing Center for Infectious Disease"/>
            <person name="Wu L."/>
            <person name="Ma J."/>
        </authorList>
    </citation>
    <scope>NUCLEOTIDE SEQUENCE [LARGE SCALE GENOMIC DNA]</scope>
    <source>
        <strain evidence="13">JCM 14307</strain>
    </source>
</reference>
<evidence type="ECO:0000256" key="6">
    <source>
        <dbReference type="ARBA" id="ARBA00022777"/>
    </source>
</evidence>
<keyword evidence="4" id="KW-0808">Transferase</keyword>
<keyword evidence="9" id="KW-0472">Membrane</keyword>
<dbReference type="CDD" id="cd16917">
    <property type="entry name" value="HATPase_UhpB-NarQ-NarX-like"/>
    <property type="match status" value="1"/>
</dbReference>
<gene>
    <name evidence="12" type="ORF">GCM10009745_11670</name>
</gene>